<name>A0A6J0CB88_NEOLC</name>
<accession>A0A6J0CB88</accession>
<dbReference type="GO" id="GO:0005975">
    <property type="term" value="P:carbohydrate metabolic process"/>
    <property type="evidence" value="ECO:0007669"/>
    <property type="project" value="InterPro"/>
</dbReference>
<evidence type="ECO:0000256" key="5">
    <source>
        <dbReference type="SAM" id="SignalP"/>
    </source>
</evidence>
<dbReference type="InterPro" id="IPR001360">
    <property type="entry name" value="Glyco_hydro_1"/>
</dbReference>
<evidence type="ECO:0000256" key="4">
    <source>
        <dbReference type="RuleBase" id="RU003690"/>
    </source>
</evidence>
<evidence type="ECO:0000256" key="2">
    <source>
        <dbReference type="ARBA" id="ARBA00022801"/>
    </source>
</evidence>
<comment type="similarity">
    <text evidence="1 4">Belongs to the glycosyl hydrolase 1 family.</text>
</comment>
<dbReference type="InParanoid" id="A0A6J0CB88"/>
<keyword evidence="3" id="KW-0326">Glycosidase</keyword>
<keyword evidence="2" id="KW-0378">Hydrolase</keyword>
<keyword evidence="5" id="KW-0732">Signal</keyword>
<dbReference type="PANTHER" id="PTHR10353">
    <property type="entry name" value="GLYCOSYL HYDROLASE"/>
    <property type="match status" value="1"/>
</dbReference>
<evidence type="ECO:0000256" key="1">
    <source>
        <dbReference type="ARBA" id="ARBA00010838"/>
    </source>
</evidence>
<feature type="signal peptide" evidence="5">
    <location>
        <begin position="1"/>
        <end position="21"/>
    </location>
</feature>
<evidence type="ECO:0000313" key="7">
    <source>
        <dbReference type="RefSeq" id="XP_015523923.2"/>
    </source>
</evidence>
<evidence type="ECO:0000313" key="6">
    <source>
        <dbReference type="Proteomes" id="UP000829291"/>
    </source>
</evidence>
<dbReference type="FunCoup" id="A0A6J0CB88">
    <property type="interactions" value="2"/>
</dbReference>
<keyword evidence="6" id="KW-1185">Reference proteome</keyword>
<dbReference type="PRINTS" id="PR00131">
    <property type="entry name" value="GLHYDRLASE1"/>
</dbReference>
<feature type="chain" id="PRO_5045588372" evidence="5">
    <location>
        <begin position="22"/>
        <end position="489"/>
    </location>
</feature>
<dbReference type="PANTHER" id="PTHR10353:SF36">
    <property type="entry name" value="LP05116P"/>
    <property type="match status" value="1"/>
</dbReference>
<organism evidence="7">
    <name type="scientific">Neodiprion lecontei</name>
    <name type="common">Redheaded pine sawfly</name>
    <dbReference type="NCBI Taxonomy" id="441921"/>
    <lineage>
        <taxon>Eukaryota</taxon>
        <taxon>Metazoa</taxon>
        <taxon>Ecdysozoa</taxon>
        <taxon>Arthropoda</taxon>
        <taxon>Hexapoda</taxon>
        <taxon>Insecta</taxon>
        <taxon>Pterygota</taxon>
        <taxon>Neoptera</taxon>
        <taxon>Endopterygota</taxon>
        <taxon>Hymenoptera</taxon>
        <taxon>Tenthredinoidea</taxon>
        <taxon>Diprionidae</taxon>
        <taxon>Diprioninae</taxon>
        <taxon>Neodiprion</taxon>
    </lineage>
</organism>
<dbReference type="Proteomes" id="UP000829291">
    <property type="component" value="Chromosome 2"/>
</dbReference>
<sequence length="489" mass="56354">MKNSWIIVTICWAISWKAVHCEVAALTFPKNFKIGVSSSSYQIEGAWNVDGKSPSTWDFLTHNQSSRIADRSNGDLACDSYNKYKEDVRLIKELGFDSYRFSISWPRIIPNPLTNVTNEAGIRYYKNLINELLANGIEPVVTMYHWDHPQIIEDMGGWTNELMVDWFVDYARVILRELGPSVKLFSTINQPAVLCEMGYSNVPIAPGKNLSAREKYLCGHNILKAHARVYHMYDEEFRPTQQGQIGLVVMTKAFLPVNTSDKVAAEREFQLSSDWIMHPIFLGDYSEVVKTQIAEISKAEGRAASSLLEFSPEWISYINGTSDYYGMNHYTSVFVSSADMDRENSRYPRNTTESIAWFRMVPEGFGHVLRQVKNLYGNPKVFVHENGYPDESGLNDHKRMDYHRAYLKEMLIAIKRDGCRVERYMAWSLLDSFEWHNGYTLNFGMFAVDSNSPHRNRTAKLSSHWWKQVLRTRRLDDVPAVNSTNERQP</sequence>
<proteinExistence type="inferred from homology"/>
<dbReference type="GO" id="GO:0008422">
    <property type="term" value="F:beta-glucosidase activity"/>
    <property type="evidence" value="ECO:0007669"/>
    <property type="project" value="TreeGrafter"/>
</dbReference>
<dbReference type="Gene3D" id="3.20.20.80">
    <property type="entry name" value="Glycosidases"/>
    <property type="match status" value="1"/>
</dbReference>
<dbReference type="Pfam" id="PF00232">
    <property type="entry name" value="Glyco_hydro_1"/>
    <property type="match status" value="1"/>
</dbReference>
<dbReference type="SUPFAM" id="SSF51445">
    <property type="entry name" value="(Trans)glycosidases"/>
    <property type="match status" value="1"/>
</dbReference>
<protein>
    <submittedName>
        <fullName evidence="7">Myrosinase 1-like</fullName>
    </submittedName>
</protein>
<dbReference type="RefSeq" id="XP_015523923.2">
    <property type="nucleotide sequence ID" value="XM_015668437.2"/>
</dbReference>
<reference evidence="7" key="1">
    <citation type="submission" date="2025-08" db="UniProtKB">
        <authorList>
            <consortium name="RefSeq"/>
        </authorList>
    </citation>
    <scope>IDENTIFICATION</scope>
    <source>
        <tissue evidence="7">Thorax and Abdomen</tissue>
    </source>
</reference>
<gene>
    <name evidence="7" type="primary">LOC107227326</name>
</gene>
<dbReference type="GeneID" id="107227326"/>
<dbReference type="InterPro" id="IPR017853">
    <property type="entry name" value="GH"/>
</dbReference>
<evidence type="ECO:0000256" key="3">
    <source>
        <dbReference type="ARBA" id="ARBA00023295"/>
    </source>
</evidence>
<dbReference type="OrthoDB" id="65569at2759"/>
<dbReference type="KEGG" id="nlo:107227326"/>